<evidence type="ECO:0000313" key="3">
    <source>
        <dbReference type="Proteomes" id="UP000030653"/>
    </source>
</evidence>
<dbReference type="GeneID" id="63684402"/>
<accession>M5FNA2</accession>
<proteinExistence type="predicted"/>
<feature type="region of interest" description="Disordered" evidence="1">
    <location>
        <begin position="152"/>
        <end position="182"/>
    </location>
</feature>
<dbReference type="OrthoDB" id="3406764at2759"/>
<evidence type="ECO:0000313" key="2">
    <source>
        <dbReference type="EMBL" id="EJT97090.1"/>
    </source>
</evidence>
<sequence>MNRQVASGGDLAALRVAHDLIYQFMDVYLHYRRTGQLPQLSVPLAIPTREQMLAYLAAVRQGVSTPDPSSTSSMDTSSTSTFGPAVELPYISHPPGPISSPDPSARRNPVQQYEDDLQRLLDTASSDESMSLIQHLLEDVSVPDTLRYSTTTRHSTPPLAFVSAPSTETSLPHPEMSDPPQQVATPRDLLIRHDRSSDFPQTPSTISWHPSRLSNQSSDEAFLEQYVGPRLPVTMPLPAINESLPLAFLVYFYELGSHDATLSTLDVSLVPE</sequence>
<keyword evidence="3" id="KW-1185">Reference proteome</keyword>
<gene>
    <name evidence="2" type="ORF">DACRYDRAFT_112052</name>
</gene>
<dbReference type="AlphaFoldDB" id="M5FNA2"/>
<evidence type="ECO:0000256" key="1">
    <source>
        <dbReference type="SAM" id="MobiDB-lite"/>
    </source>
</evidence>
<dbReference type="HOGENOM" id="CLU_1042143_0_0_1"/>
<dbReference type="RefSeq" id="XP_040623988.1">
    <property type="nucleotide sequence ID" value="XM_040769340.1"/>
</dbReference>
<protein>
    <submittedName>
        <fullName evidence="2">Uncharacterized protein</fullName>
    </submittedName>
</protein>
<reference evidence="2 3" key="1">
    <citation type="journal article" date="2012" name="Science">
        <title>The Paleozoic origin of enzymatic lignin decomposition reconstructed from 31 fungal genomes.</title>
        <authorList>
            <person name="Floudas D."/>
            <person name="Binder M."/>
            <person name="Riley R."/>
            <person name="Barry K."/>
            <person name="Blanchette R.A."/>
            <person name="Henrissat B."/>
            <person name="Martinez A.T."/>
            <person name="Otillar R."/>
            <person name="Spatafora J.W."/>
            <person name="Yadav J.S."/>
            <person name="Aerts A."/>
            <person name="Benoit I."/>
            <person name="Boyd A."/>
            <person name="Carlson A."/>
            <person name="Copeland A."/>
            <person name="Coutinho P.M."/>
            <person name="de Vries R.P."/>
            <person name="Ferreira P."/>
            <person name="Findley K."/>
            <person name="Foster B."/>
            <person name="Gaskell J."/>
            <person name="Glotzer D."/>
            <person name="Gorecki P."/>
            <person name="Heitman J."/>
            <person name="Hesse C."/>
            <person name="Hori C."/>
            <person name="Igarashi K."/>
            <person name="Jurgens J.A."/>
            <person name="Kallen N."/>
            <person name="Kersten P."/>
            <person name="Kohler A."/>
            <person name="Kuees U."/>
            <person name="Kumar T.K.A."/>
            <person name="Kuo A."/>
            <person name="LaButti K."/>
            <person name="Larrondo L.F."/>
            <person name="Lindquist E."/>
            <person name="Ling A."/>
            <person name="Lombard V."/>
            <person name="Lucas S."/>
            <person name="Lundell T."/>
            <person name="Martin R."/>
            <person name="McLaughlin D.J."/>
            <person name="Morgenstern I."/>
            <person name="Morin E."/>
            <person name="Murat C."/>
            <person name="Nagy L.G."/>
            <person name="Nolan M."/>
            <person name="Ohm R.A."/>
            <person name="Patyshakuliyeva A."/>
            <person name="Rokas A."/>
            <person name="Ruiz-Duenas F.J."/>
            <person name="Sabat G."/>
            <person name="Salamov A."/>
            <person name="Samejima M."/>
            <person name="Schmutz J."/>
            <person name="Slot J.C."/>
            <person name="St John F."/>
            <person name="Stenlid J."/>
            <person name="Sun H."/>
            <person name="Sun S."/>
            <person name="Syed K."/>
            <person name="Tsang A."/>
            <person name="Wiebenga A."/>
            <person name="Young D."/>
            <person name="Pisabarro A."/>
            <person name="Eastwood D.C."/>
            <person name="Martin F."/>
            <person name="Cullen D."/>
            <person name="Grigoriev I.V."/>
            <person name="Hibbett D.S."/>
        </authorList>
    </citation>
    <scope>NUCLEOTIDE SEQUENCE [LARGE SCALE GENOMIC DNA]</scope>
    <source>
        <strain evidence="2 3">DJM-731 SS1</strain>
    </source>
</reference>
<name>M5FNA2_DACPD</name>
<dbReference type="EMBL" id="JH795878">
    <property type="protein sequence ID" value="EJT97090.1"/>
    <property type="molecule type" value="Genomic_DNA"/>
</dbReference>
<organism evidence="2 3">
    <name type="scientific">Dacryopinax primogenitus (strain DJM 731)</name>
    <name type="common">Brown rot fungus</name>
    <dbReference type="NCBI Taxonomy" id="1858805"/>
    <lineage>
        <taxon>Eukaryota</taxon>
        <taxon>Fungi</taxon>
        <taxon>Dikarya</taxon>
        <taxon>Basidiomycota</taxon>
        <taxon>Agaricomycotina</taxon>
        <taxon>Dacrymycetes</taxon>
        <taxon>Dacrymycetales</taxon>
        <taxon>Dacrymycetaceae</taxon>
        <taxon>Dacryopinax</taxon>
    </lineage>
</organism>
<feature type="compositionally biased region" description="Low complexity" evidence="1">
    <location>
        <begin position="64"/>
        <end position="81"/>
    </location>
</feature>
<dbReference type="Proteomes" id="UP000030653">
    <property type="component" value="Unassembled WGS sequence"/>
</dbReference>
<feature type="region of interest" description="Disordered" evidence="1">
    <location>
        <begin position="64"/>
        <end position="109"/>
    </location>
</feature>